<dbReference type="EMBL" id="JAFBCV010000002">
    <property type="protein sequence ID" value="MBM7837656.1"/>
    <property type="molecule type" value="Genomic_DNA"/>
</dbReference>
<accession>A0ABS2SRK6</accession>
<keyword evidence="2" id="KW-1185">Reference proteome</keyword>
<keyword evidence="1" id="KW-0969">Cilium</keyword>
<name>A0ABS2SRK6_9BACI</name>
<sequence>MISVTRLNGQPMLLNVLLIEKVEALPDTTITLISGKKLVVSDQLDHVGALINKRMSEFGLIGSYKKEDSTLT</sequence>
<dbReference type="RefSeq" id="WP_035419201.1">
    <property type="nucleotide sequence ID" value="NZ_JAFBCV010000002.1"/>
</dbReference>
<evidence type="ECO:0000313" key="2">
    <source>
        <dbReference type="Proteomes" id="UP001179280"/>
    </source>
</evidence>
<dbReference type="PANTHER" id="PTHR39185">
    <property type="entry name" value="SWARMING MOTILITY PROTEIN SWRD"/>
    <property type="match status" value="1"/>
</dbReference>
<proteinExistence type="predicted"/>
<keyword evidence="1" id="KW-0966">Cell projection</keyword>
<keyword evidence="1" id="KW-0282">Flagellum</keyword>
<dbReference type="PANTHER" id="PTHR39185:SF1">
    <property type="entry name" value="SWARMING MOTILITY PROTEIN SWRD"/>
    <property type="match status" value="1"/>
</dbReference>
<evidence type="ECO:0000313" key="1">
    <source>
        <dbReference type="EMBL" id="MBM7837656.1"/>
    </source>
</evidence>
<reference evidence="1" key="1">
    <citation type="submission" date="2021-01" db="EMBL/GenBank/DDBJ databases">
        <title>Genomic Encyclopedia of Type Strains, Phase IV (KMG-IV): sequencing the most valuable type-strain genomes for metagenomic binning, comparative biology and taxonomic classification.</title>
        <authorList>
            <person name="Goeker M."/>
        </authorList>
    </citation>
    <scope>NUCLEOTIDE SEQUENCE</scope>
    <source>
        <strain evidence="1">DSM 21943</strain>
    </source>
</reference>
<organism evidence="1 2">
    <name type="scientific">Shouchella xiaoxiensis</name>
    <dbReference type="NCBI Taxonomy" id="766895"/>
    <lineage>
        <taxon>Bacteria</taxon>
        <taxon>Bacillati</taxon>
        <taxon>Bacillota</taxon>
        <taxon>Bacilli</taxon>
        <taxon>Bacillales</taxon>
        <taxon>Bacillaceae</taxon>
        <taxon>Shouchella</taxon>
    </lineage>
</organism>
<gene>
    <name evidence="1" type="ORF">JOC54_000887</name>
</gene>
<dbReference type="InterPro" id="IPR009384">
    <property type="entry name" value="SwrD-like"/>
</dbReference>
<protein>
    <submittedName>
        <fullName evidence="1">Flagellar protein FlbD</fullName>
    </submittedName>
</protein>
<dbReference type="Pfam" id="PF06289">
    <property type="entry name" value="FlbD"/>
    <property type="match status" value="1"/>
</dbReference>
<comment type="caution">
    <text evidence="1">The sequence shown here is derived from an EMBL/GenBank/DDBJ whole genome shotgun (WGS) entry which is preliminary data.</text>
</comment>
<dbReference type="Proteomes" id="UP001179280">
    <property type="component" value="Unassembled WGS sequence"/>
</dbReference>